<dbReference type="AlphaFoldDB" id="A0A821YI94"/>
<reference evidence="1" key="1">
    <citation type="submission" date="2021-02" db="EMBL/GenBank/DDBJ databases">
        <authorList>
            <person name="Nowell W R."/>
        </authorList>
    </citation>
    <scope>NUCLEOTIDE SEQUENCE</scope>
</reference>
<gene>
    <name evidence="1" type="ORF">UJA718_LOCUS47923</name>
</gene>
<proteinExistence type="predicted"/>
<organism evidence="1 2">
    <name type="scientific">Rotaria socialis</name>
    <dbReference type="NCBI Taxonomy" id="392032"/>
    <lineage>
        <taxon>Eukaryota</taxon>
        <taxon>Metazoa</taxon>
        <taxon>Spiralia</taxon>
        <taxon>Gnathifera</taxon>
        <taxon>Rotifera</taxon>
        <taxon>Eurotatoria</taxon>
        <taxon>Bdelloidea</taxon>
        <taxon>Philodinida</taxon>
        <taxon>Philodinidae</taxon>
        <taxon>Rotaria</taxon>
    </lineage>
</organism>
<sequence length="62" mass="6877">MKRVTCDDKYIYVLSVGGATNHYGDEIILLNYDKEEKACKSFRDIISGGRNDATTSTIGEIS</sequence>
<evidence type="ECO:0000313" key="2">
    <source>
        <dbReference type="Proteomes" id="UP000663873"/>
    </source>
</evidence>
<protein>
    <submittedName>
        <fullName evidence="1">Uncharacterized protein</fullName>
    </submittedName>
</protein>
<accession>A0A821YI94</accession>
<evidence type="ECO:0000313" key="1">
    <source>
        <dbReference type="EMBL" id="CAF4954608.1"/>
    </source>
</evidence>
<keyword evidence="2" id="KW-1185">Reference proteome</keyword>
<name>A0A821YI94_9BILA</name>
<dbReference type="EMBL" id="CAJOBP010093361">
    <property type="protein sequence ID" value="CAF4954608.1"/>
    <property type="molecule type" value="Genomic_DNA"/>
</dbReference>
<feature type="non-terminal residue" evidence="1">
    <location>
        <position position="62"/>
    </location>
</feature>
<comment type="caution">
    <text evidence="1">The sequence shown here is derived from an EMBL/GenBank/DDBJ whole genome shotgun (WGS) entry which is preliminary data.</text>
</comment>
<dbReference type="Proteomes" id="UP000663873">
    <property type="component" value="Unassembled WGS sequence"/>
</dbReference>